<keyword evidence="2" id="KW-1185">Reference proteome</keyword>
<dbReference type="EMBL" id="CP011058">
    <property type="protein sequence ID" value="AJY74468.1"/>
    <property type="molecule type" value="Genomic_DNA"/>
</dbReference>
<evidence type="ECO:0000313" key="2">
    <source>
        <dbReference type="Proteomes" id="UP000032633"/>
    </source>
</evidence>
<dbReference type="OrthoDB" id="2666278at2"/>
<reference evidence="2" key="2">
    <citation type="submission" date="2015-03" db="EMBL/GenBank/DDBJ databases">
        <title>Genome sequence of Paenibacillus beijingensis strain DSM 24997T.</title>
        <authorList>
            <person name="Kwak Y."/>
            <person name="Shin J.-H."/>
        </authorList>
    </citation>
    <scope>NUCLEOTIDE SEQUENCE [LARGE SCALE GENOMIC DNA]</scope>
    <source>
        <strain evidence="2">DSM 24997</strain>
    </source>
</reference>
<dbReference type="PATRIC" id="fig|1126833.4.peg.1681"/>
<proteinExistence type="predicted"/>
<reference evidence="1 2" key="1">
    <citation type="journal article" date="2015" name="J. Biotechnol.">
        <title>Complete genome sequence of Paenibacillus beijingensis 7188(T) (=DSM 24997(T)), a novel rhizobacterium from jujube garden soil.</title>
        <authorList>
            <person name="Kwak Y."/>
            <person name="Shin J.H."/>
        </authorList>
    </citation>
    <scope>NUCLEOTIDE SEQUENCE [LARGE SCALE GENOMIC DNA]</scope>
    <source>
        <strain evidence="1 2">DSM 24997</strain>
    </source>
</reference>
<evidence type="ECO:0000313" key="1">
    <source>
        <dbReference type="EMBL" id="AJY74468.1"/>
    </source>
</evidence>
<protein>
    <submittedName>
        <fullName evidence="1">Uncharacterized protein</fullName>
    </submittedName>
</protein>
<dbReference type="RefSeq" id="WP_045669903.1">
    <property type="nucleotide sequence ID" value="NZ_CP011058.1"/>
</dbReference>
<dbReference type="Proteomes" id="UP000032633">
    <property type="component" value="Chromosome"/>
</dbReference>
<organism evidence="1 2">
    <name type="scientific">Paenibacillus beijingensis</name>
    <dbReference type="NCBI Taxonomy" id="1126833"/>
    <lineage>
        <taxon>Bacteria</taxon>
        <taxon>Bacillati</taxon>
        <taxon>Bacillota</taxon>
        <taxon>Bacilli</taxon>
        <taxon>Bacillales</taxon>
        <taxon>Paenibacillaceae</taxon>
        <taxon>Paenibacillus</taxon>
    </lineage>
</organism>
<name>A0A0D5NHR5_9BACL</name>
<sequence length="106" mass="11970">MAEQQYPAPPANGLFPAVLYKAAENHGGRIMDIRSKMADVCMRHKHRHIRVQTVDGHIYEGSILHADRCFIYLQCTARGSRAFFGPYNAIIPLVLYELLVITLLST</sequence>
<dbReference type="AlphaFoldDB" id="A0A0D5NHR5"/>
<gene>
    <name evidence="1" type="ORF">VN24_07645</name>
</gene>
<accession>A0A0D5NHR5</accession>
<dbReference type="KEGG" id="pbj:VN24_07645"/>
<dbReference type="HOGENOM" id="CLU_143486_0_0_9"/>